<dbReference type="RefSeq" id="WP_103911529.1">
    <property type="nucleotide sequence ID" value="NZ_FNUZ01000006.1"/>
</dbReference>
<name>A0A1H6B2H4_9RHOB</name>
<dbReference type="GO" id="GO:0016810">
    <property type="term" value="F:hydrolase activity, acting on carbon-nitrogen (but not peptide) bonds"/>
    <property type="evidence" value="ECO:0007669"/>
    <property type="project" value="InterPro"/>
</dbReference>
<dbReference type="SUPFAM" id="SSF51556">
    <property type="entry name" value="Metallo-dependent hydrolases"/>
    <property type="match status" value="1"/>
</dbReference>
<dbReference type="Proteomes" id="UP000236752">
    <property type="component" value="Unassembled WGS sequence"/>
</dbReference>
<dbReference type="InterPro" id="IPR011059">
    <property type="entry name" value="Metal-dep_hydrolase_composite"/>
</dbReference>
<dbReference type="NCBIfam" id="TIGR02318">
    <property type="entry name" value="phosphono_phnM"/>
    <property type="match status" value="1"/>
</dbReference>
<dbReference type="InterPro" id="IPR032466">
    <property type="entry name" value="Metal_Hydrolase"/>
</dbReference>
<accession>A0A1H6B2H4</accession>
<dbReference type="PANTHER" id="PTHR43135">
    <property type="entry name" value="ALPHA-D-RIBOSE 1-METHYLPHOSPHONATE 5-TRIPHOSPHATE DIPHOSPHATASE"/>
    <property type="match status" value="1"/>
</dbReference>
<dbReference type="Pfam" id="PF01979">
    <property type="entry name" value="Amidohydro_1"/>
    <property type="match status" value="1"/>
</dbReference>
<dbReference type="InterPro" id="IPR006680">
    <property type="entry name" value="Amidohydro-rel"/>
</dbReference>
<dbReference type="GO" id="GO:0019700">
    <property type="term" value="P:organic phosphonate catabolic process"/>
    <property type="evidence" value="ECO:0007669"/>
    <property type="project" value="InterPro"/>
</dbReference>
<dbReference type="InterPro" id="IPR012696">
    <property type="entry name" value="PhnM"/>
</dbReference>
<feature type="domain" description="Amidohydrolase-related" evidence="1">
    <location>
        <begin position="105"/>
        <end position="394"/>
    </location>
</feature>
<dbReference type="PANTHER" id="PTHR43135:SF3">
    <property type="entry name" value="ALPHA-D-RIBOSE 1-METHYLPHOSPHONATE 5-TRIPHOSPHATE DIPHOSPHATASE"/>
    <property type="match status" value="1"/>
</dbReference>
<dbReference type="NCBIfam" id="NF011990">
    <property type="entry name" value="PRK15446.2-6"/>
    <property type="match status" value="1"/>
</dbReference>
<gene>
    <name evidence="2" type="ORF">SAMN04488045_3220</name>
</gene>
<evidence type="ECO:0000259" key="1">
    <source>
        <dbReference type="Pfam" id="PF01979"/>
    </source>
</evidence>
<protein>
    <submittedName>
        <fullName evidence="2">Alpha-D-ribose 1-methylphosphonate 5-triphosphate diphosphatase</fullName>
    </submittedName>
</protein>
<sequence length="398" mass="42534">MNSPIDHTNLPNSGDAAQVSDICLANAKLVLSDQVVRGSITVESGVITEITEGGDIPSGAIDCEGDYVLPGLVELHTDNLERHLEPRPDVDWPHLPALLAHDAELASTGITTVFDALRVGSIHTSGKGGYGEYARTVADELLAARAQGVFKISHFIHLRAEICSQTLLEELARFSPEDRVGIVSLMDHTPYQRQFRDLSALKTYVAKKRGMNDEEFKAHVANLLNLQNQFGAKHEAGALAEAKRLGAVLASHDDTTAEHVATSSENGVNFAEFPTTVEAAEACKEHGIAVMMGAPNLIRGGSHSGNVAAIELASAGLLDIVSSDYVPAGLLLSAFELAKVWGNLCRAVSTVTRNPAKAAKLTDRGALETGLRGDLLRVRTFDDKPILRGVWSQGRQVG</sequence>
<organism evidence="2 3">
    <name type="scientific">Thalassococcus halodurans</name>
    <dbReference type="NCBI Taxonomy" id="373675"/>
    <lineage>
        <taxon>Bacteria</taxon>
        <taxon>Pseudomonadati</taxon>
        <taxon>Pseudomonadota</taxon>
        <taxon>Alphaproteobacteria</taxon>
        <taxon>Rhodobacterales</taxon>
        <taxon>Roseobacteraceae</taxon>
        <taxon>Thalassococcus</taxon>
    </lineage>
</organism>
<keyword evidence="3" id="KW-1185">Reference proteome</keyword>
<dbReference type="PIRSF" id="PIRSF038971">
    <property type="entry name" value="PhnM"/>
    <property type="match status" value="1"/>
</dbReference>
<dbReference type="InterPro" id="IPR051781">
    <property type="entry name" value="Metallo-dep_Hydrolase"/>
</dbReference>
<reference evidence="2 3" key="1">
    <citation type="submission" date="2016-10" db="EMBL/GenBank/DDBJ databases">
        <authorList>
            <person name="de Groot N.N."/>
        </authorList>
    </citation>
    <scope>NUCLEOTIDE SEQUENCE [LARGE SCALE GENOMIC DNA]</scope>
    <source>
        <strain evidence="2 3">DSM 26915</strain>
    </source>
</reference>
<dbReference type="NCBIfam" id="NF011984">
    <property type="entry name" value="PRK15446.1-5"/>
    <property type="match status" value="1"/>
</dbReference>
<evidence type="ECO:0000313" key="2">
    <source>
        <dbReference type="EMBL" id="SEG54437.1"/>
    </source>
</evidence>
<proteinExistence type="predicted"/>
<dbReference type="AlphaFoldDB" id="A0A1H6B2H4"/>
<evidence type="ECO:0000313" key="3">
    <source>
        <dbReference type="Proteomes" id="UP000236752"/>
    </source>
</evidence>
<dbReference type="OrthoDB" id="9785413at2"/>
<dbReference type="Gene3D" id="2.30.40.10">
    <property type="entry name" value="Urease, subunit C, domain 1"/>
    <property type="match status" value="1"/>
</dbReference>
<dbReference type="SUPFAM" id="SSF51338">
    <property type="entry name" value="Composite domain of metallo-dependent hydrolases"/>
    <property type="match status" value="1"/>
</dbReference>
<dbReference type="NCBIfam" id="NF011987">
    <property type="entry name" value="PRK15446.2-3"/>
    <property type="match status" value="1"/>
</dbReference>
<dbReference type="EMBL" id="FNUZ01000006">
    <property type="protein sequence ID" value="SEG54437.1"/>
    <property type="molecule type" value="Genomic_DNA"/>
</dbReference>